<dbReference type="EMBL" id="BSYR01000017">
    <property type="protein sequence ID" value="GMI80700.1"/>
    <property type="molecule type" value="Genomic_DNA"/>
</dbReference>
<dbReference type="PANTHER" id="PTHR46477:SF14">
    <property type="entry name" value="C1 DOMAIN FAMILY PROTEIN, PUTATIVE-RELATED"/>
    <property type="match status" value="1"/>
</dbReference>
<keyword evidence="2" id="KW-1185">Reference proteome</keyword>
<evidence type="ECO:0000313" key="2">
    <source>
        <dbReference type="Proteomes" id="UP001165190"/>
    </source>
</evidence>
<organism evidence="1 2">
    <name type="scientific">Hibiscus trionum</name>
    <name type="common">Flower of an hour</name>
    <dbReference type="NCBI Taxonomy" id="183268"/>
    <lineage>
        <taxon>Eukaryota</taxon>
        <taxon>Viridiplantae</taxon>
        <taxon>Streptophyta</taxon>
        <taxon>Embryophyta</taxon>
        <taxon>Tracheophyta</taxon>
        <taxon>Spermatophyta</taxon>
        <taxon>Magnoliopsida</taxon>
        <taxon>eudicotyledons</taxon>
        <taxon>Gunneridae</taxon>
        <taxon>Pentapetalae</taxon>
        <taxon>rosids</taxon>
        <taxon>malvids</taxon>
        <taxon>Malvales</taxon>
        <taxon>Malvaceae</taxon>
        <taxon>Malvoideae</taxon>
        <taxon>Hibiscus</taxon>
    </lineage>
</organism>
<proteinExistence type="predicted"/>
<dbReference type="AlphaFoldDB" id="A0A9W7HMS0"/>
<name>A0A9W7HMS0_HIBTR</name>
<reference evidence="1" key="1">
    <citation type="submission" date="2023-05" db="EMBL/GenBank/DDBJ databases">
        <title>Genome and transcriptome analyses reveal genes involved in the formation of fine ridges on petal epidermal cells in Hibiscus trionum.</title>
        <authorList>
            <person name="Koshimizu S."/>
            <person name="Masuda S."/>
            <person name="Ishii T."/>
            <person name="Shirasu K."/>
            <person name="Hoshino A."/>
            <person name="Arita M."/>
        </authorList>
    </citation>
    <scope>NUCLEOTIDE SEQUENCE</scope>
    <source>
        <strain evidence="1">Hamamatsu line</strain>
    </source>
</reference>
<dbReference type="InterPro" id="IPR046349">
    <property type="entry name" value="C1-like_sf"/>
</dbReference>
<evidence type="ECO:0008006" key="3">
    <source>
        <dbReference type="Google" id="ProtNLM"/>
    </source>
</evidence>
<dbReference type="PANTHER" id="PTHR46477">
    <property type="entry name" value="CYSTEINE/HISTIDINE-RICH C1 DOMAIN FAMILY PROTEIN"/>
    <property type="match status" value="1"/>
</dbReference>
<dbReference type="Proteomes" id="UP001165190">
    <property type="component" value="Unassembled WGS sequence"/>
</dbReference>
<sequence length="251" mass="28526">MPTLLEQNQLDGHQHELIPAKSEVPFSCDGCKELGFGPCYRCPETNCNYIVHPECHIPLPTLSSHQFFEGCYFQFHKESPTGPGTRICDICASDIHGFSYQCSDSKHDLHPHCANLPLAFSLPDSDTNIYLRERIRSRCLKCNSKKRSSDRVQGLSYVSSDGNLCYHVACLNEAHVENWRNGHLTPDVNANGESSRSLELQNLVPNQVARPRRSRAMRRLRWLFKFIKVVVSALFGDHITLVSTLFSFFQN</sequence>
<evidence type="ECO:0000313" key="1">
    <source>
        <dbReference type="EMBL" id="GMI80700.1"/>
    </source>
</evidence>
<accession>A0A9W7HMS0</accession>
<dbReference type="OrthoDB" id="1841377at2759"/>
<protein>
    <recommendedName>
        <fullName evidence="3">DC1 domain-containing protein</fullName>
    </recommendedName>
</protein>
<comment type="caution">
    <text evidence="1">The sequence shown here is derived from an EMBL/GenBank/DDBJ whole genome shotgun (WGS) entry which is preliminary data.</text>
</comment>
<dbReference type="SUPFAM" id="SSF57889">
    <property type="entry name" value="Cysteine-rich domain"/>
    <property type="match status" value="2"/>
</dbReference>
<gene>
    <name evidence="1" type="ORF">HRI_001739300</name>
</gene>